<reference evidence="2" key="2">
    <citation type="submission" date="2015-01" db="EMBL/GenBank/DDBJ databases">
        <title>Evolutionary Origins and Diversification of the Mycorrhizal Mutualists.</title>
        <authorList>
            <consortium name="DOE Joint Genome Institute"/>
            <consortium name="Mycorrhizal Genomics Consortium"/>
            <person name="Kohler A."/>
            <person name="Kuo A."/>
            <person name="Nagy L.G."/>
            <person name="Floudas D."/>
            <person name="Copeland A."/>
            <person name="Barry K.W."/>
            <person name="Cichocki N."/>
            <person name="Veneault-Fourrey C."/>
            <person name="LaButti K."/>
            <person name="Lindquist E.A."/>
            <person name="Lipzen A."/>
            <person name="Lundell T."/>
            <person name="Morin E."/>
            <person name="Murat C."/>
            <person name="Riley R."/>
            <person name="Ohm R."/>
            <person name="Sun H."/>
            <person name="Tunlid A."/>
            <person name="Henrissat B."/>
            <person name="Grigoriev I.V."/>
            <person name="Hibbett D.S."/>
            <person name="Martin F."/>
        </authorList>
    </citation>
    <scope>NUCLEOTIDE SEQUENCE [LARGE SCALE GENOMIC DNA]</scope>
    <source>
        <strain evidence="2">UH-Slu-Lm8-n1</strain>
    </source>
</reference>
<reference evidence="1 2" key="1">
    <citation type="submission" date="2014-04" db="EMBL/GenBank/DDBJ databases">
        <authorList>
            <consortium name="DOE Joint Genome Institute"/>
            <person name="Kuo A."/>
            <person name="Ruytinx J."/>
            <person name="Rineau F."/>
            <person name="Colpaert J."/>
            <person name="Kohler A."/>
            <person name="Nagy L.G."/>
            <person name="Floudas D."/>
            <person name="Copeland A."/>
            <person name="Barry K.W."/>
            <person name="Cichocki N."/>
            <person name="Veneault-Fourrey C."/>
            <person name="LaButti K."/>
            <person name="Lindquist E.A."/>
            <person name="Lipzen A."/>
            <person name="Lundell T."/>
            <person name="Morin E."/>
            <person name="Murat C."/>
            <person name="Sun H."/>
            <person name="Tunlid A."/>
            <person name="Henrissat B."/>
            <person name="Grigoriev I.V."/>
            <person name="Hibbett D.S."/>
            <person name="Martin F."/>
            <person name="Nordberg H.P."/>
            <person name="Cantor M.N."/>
            <person name="Hua S.X."/>
        </authorList>
    </citation>
    <scope>NUCLEOTIDE SEQUENCE [LARGE SCALE GENOMIC DNA]</scope>
    <source>
        <strain evidence="1 2">UH-Slu-Lm8-n1</strain>
    </source>
</reference>
<dbReference type="InParanoid" id="A0A0D0AUT7"/>
<dbReference type="OrthoDB" id="3211402at2759"/>
<gene>
    <name evidence="1" type="ORF">CY34DRAFT_95758</name>
</gene>
<evidence type="ECO:0000313" key="2">
    <source>
        <dbReference type="Proteomes" id="UP000054485"/>
    </source>
</evidence>
<accession>A0A0D0AUT7</accession>
<dbReference type="EMBL" id="KN835603">
    <property type="protein sequence ID" value="KIK35638.1"/>
    <property type="molecule type" value="Genomic_DNA"/>
</dbReference>
<dbReference type="HOGENOM" id="CLU_071881_0_0_1"/>
<organism evidence="1 2">
    <name type="scientific">Suillus luteus UH-Slu-Lm8-n1</name>
    <dbReference type="NCBI Taxonomy" id="930992"/>
    <lineage>
        <taxon>Eukaryota</taxon>
        <taxon>Fungi</taxon>
        <taxon>Dikarya</taxon>
        <taxon>Basidiomycota</taxon>
        <taxon>Agaricomycotina</taxon>
        <taxon>Agaricomycetes</taxon>
        <taxon>Agaricomycetidae</taxon>
        <taxon>Boletales</taxon>
        <taxon>Suillineae</taxon>
        <taxon>Suillaceae</taxon>
        <taxon>Suillus</taxon>
    </lineage>
</organism>
<evidence type="ECO:0000313" key="1">
    <source>
        <dbReference type="EMBL" id="KIK35638.1"/>
    </source>
</evidence>
<proteinExistence type="predicted"/>
<sequence length="360" mass="40764">MARSKKTQNLPDIPWNENEHSRVWKLIDEISTTANYKVLFGKKDQHENTSGETKASVYKRIGAIVLPECYEVDPTAAGDRIKNKLESLTKTYKKHAAKLRMTGEGVRQEQDYDGSDSEEFCRFYIGADGPDANSSEEAKNLWDQIKNEFPFFPELHHIFSARPNVTPIAITTGVGPHGKKTLHMQPPSDDEDDTVFTASQVSQIRTLQDALNLAGTTRRGVSPSFETVDDKENTPVFRTTFSSQTPIGKKPPKPSLLSQDSIAKAKGRIQKLTPKCSLNDMLFDIQKANLDAVNARARDEMILKKRQCLLEEFKAGIWDAAEYRKRLDWIEDDSSFSERPVKQNRYQSPDWDLSAFSTDE</sequence>
<keyword evidence="2" id="KW-1185">Reference proteome</keyword>
<protein>
    <submittedName>
        <fullName evidence="1">Uncharacterized protein</fullName>
    </submittedName>
</protein>
<dbReference type="AlphaFoldDB" id="A0A0D0AUT7"/>
<name>A0A0D0AUT7_9AGAM</name>
<dbReference type="Proteomes" id="UP000054485">
    <property type="component" value="Unassembled WGS sequence"/>
</dbReference>